<dbReference type="SUPFAM" id="SSF53448">
    <property type="entry name" value="Nucleotide-diphospho-sugar transferases"/>
    <property type="match status" value="1"/>
</dbReference>
<dbReference type="RefSeq" id="WP_160374486.1">
    <property type="nucleotide sequence ID" value="NZ_WSTB01000004.1"/>
</dbReference>
<reference evidence="2 3" key="1">
    <citation type="submission" date="2019-12" db="EMBL/GenBank/DDBJ databases">
        <authorList>
            <person name="Kim Y.S."/>
        </authorList>
    </citation>
    <scope>NUCLEOTIDE SEQUENCE [LARGE SCALE GENOMIC DNA]</scope>
    <source>
        <strain evidence="2 3">GA093</strain>
    </source>
</reference>
<feature type="domain" description="Glycosyltransferase 2-like" evidence="1">
    <location>
        <begin position="44"/>
        <end position="150"/>
    </location>
</feature>
<dbReference type="InterPro" id="IPR029044">
    <property type="entry name" value="Nucleotide-diphossugar_trans"/>
</dbReference>
<dbReference type="GO" id="GO:0016740">
    <property type="term" value="F:transferase activity"/>
    <property type="evidence" value="ECO:0007669"/>
    <property type="project" value="UniProtKB-KW"/>
</dbReference>
<keyword evidence="2" id="KW-0808">Transferase</keyword>
<dbReference type="AlphaFoldDB" id="A0A6I4NJ63"/>
<protein>
    <submittedName>
        <fullName evidence="2">Glycosyltransferase</fullName>
    </submittedName>
</protein>
<dbReference type="EMBL" id="WSTB01000004">
    <property type="protein sequence ID" value="MWB94510.1"/>
    <property type="molecule type" value="Genomic_DNA"/>
</dbReference>
<keyword evidence="3" id="KW-1185">Reference proteome</keyword>
<comment type="caution">
    <text evidence="2">The sequence shown here is derived from an EMBL/GenBank/DDBJ whole genome shotgun (WGS) entry which is preliminary data.</text>
</comment>
<sequence>MRKGNNPSRDIVLSANESSHRIIIPLHIPNEDNYYKDAFQIFSYCLQSVLKTSNSVIKISVISNGCSAIINEKLFRLHQEGNIDELIIEKEPIGKINSILKALRTANERLITITDADVLFDNGWEQAVLKVFEAFPKAGSVSPVPIFRTHLRLTCNIWFRYLFSKKLYFRKVKNPEAMTQFAKSIGWKWLDGIYKDTIATLEAKNKTIAVLGCSHFVVTYKREVFDCIPKENTIFQLGGNSESEYTDLPVIKMGGFRLATYDNYAYHMGNCYEDWMGDKFDILYNKEKKAINYEYLPVLKRKKLKYFLTEKLFRKLFTIKSFYKFILKSKGLTAEQIKNFIN</sequence>
<dbReference type="Proteomes" id="UP000471501">
    <property type="component" value="Unassembled WGS sequence"/>
</dbReference>
<gene>
    <name evidence="2" type="ORF">GON26_09050</name>
</gene>
<name>A0A6I4NJ63_9FLAO</name>
<dbReference type="CDD" id="cd00761">
    <property type="entry name" value="Glyco_tranf_GTA_type"/>
    <property type="match status" value="1"/>
</dbReference>
<dbReference type="Pfam" id="PF00535">
    <property type="entry name" value="Glycos_transf_2"/>
    <property type="match status" value="1"/>
</dbReference>
<proteinExistence type="predicted"/>
<dbReference type="InterPro" id="IPR001173">
    <property type="entry name" value="Glyco_trans_2-like"/>
</dbReference>
<accession>A0A6I4NJ63</accession>
<evidence type="ECO:0000313" key="3">
    <source>
        <dbReference type="Proteomes" id="UP000471501"/>
    </source>
</evidence>
<evidence type="ECO:0000259" key="1">
    <source>
        <dbReference type="Pfam" id="PF00535"/>
    </source>
</evidence>
<dbReference type="Gene3D" id="3.90.550.10">
    <property type="entry name" value="Spore Coat Polysaccharide Biosynthesis Protein SpsA, Chain A"/>
    <property type="match status" value="1"/>
</dbReference>
<evidence type="ECO:0000313" key="2">
    <source>
        <dbReference type="EMBL" id="MWB94510.1"/>
    </source>
</evidence>
<organism evidence="2 3">
    <name type="scientific">Flavobacterium hydrocarbonoxydans</name>
    <dbReference type="NCBI Taxonomy" id="2683249"/>
    <lineage>
        <taxon>Bacteria</taxon>
        <taxon>Pseudomonadati</taxon>
        <taxon>Bacteroidota</taxon>
        <taxon>Flavobacteriia</taxon>
        <taxon>Flavobacteriales</taxon>
        <taxon>Flavobacteriaceae</taxon>
        <taxon>Flavobacterium</taxon>
    </lineage>
</organism>